<dbReference type="InterPro" id="IPR003468">
    <property type="entry name" value="Cyt_c_oxidase_monohaem-su/FixO"/>
</dbReference>
<accession>A0A6C2YN43</accession>
<proteinExistence type="predicted"/>
<evidence type="ECO:0000313" key="7">
    <source>
        <dbReference type="EMBL" id="VIP02797.1"/>
    </source>
</evidence>
<dbReference type="AlphaFoldDB" id="A0A6C2YN43"/>
<evidence type="ECO:0000256" key="1">
    <source>
        <dbReference type="ARBA" id="ARBA00022617"/>
    </source>
</evidence>
<dbReference type="GO" id="GO:0009055">
    <property type="term" value="F:electron transfer activity"/>
    <property type="evidence" value="ECO:0007669"/>
    <property type="project" value="InterPro"/>
</dbReference>
<dbReference type="InParanoid" id="A0A6C2YN43"/>
<evidence type="ECO:0000259" key="6">
    <source>
        <dbReference type="PROSITE" id="PS51007"/>
    </source>
</evidence>
<evidence type="ECO:0000256" key="2">
    <source>
        <dbReference type="ARBA" id="ARBA00022723"/>
    </source>
</evidence>
<protein>
    <recommendedName>
        <fullName evidence="6">Cytochrome c domain-containing protein</fullName>
    </recommendedName>
</protein>
<keyword evidence="5" id="KW-0472">Membrane</keyword>
<dbReference type="Pfam" id="PF02433">
    <property type="entry name" value="FixO"/>
    <property type="match status" value="1"/>
</dbReference>
<dbReference type="EMBL" id="LR593887">
    <property type="protein sequence ID" value="VTS02479.1"/>
    <property type="molecule type" value="Genomic_DNA"/>
</dbReference>
<evidence type="ECO:0000256" key="3">
    <source>
        <dbReference type="ARBA" id="ARBA00023004"/>
    </source>
</evidence>
<feature type="transmembrane region" description="Helical" evidence="5">
    <location>
        <begin position="6"/>
        <end position="28"/>
    </location>
</feature>
<organism evidence="7">
    <name type="scientific">Tuwongella immobilis</name>
    <dbReference type="NCBI Taxonomy" id="692036"/>
    <lineage>
        <taxon>Bacteria</taxon>
        <taxon>Pseudomonadati</taxon>
        <taxon>Planctomycetota</taxon>
        <taxon>Planctomycetia</taxon>
        <taxon>Gemmatales</taxon>
        <taxon>Gemmataceae</taxon>
        <taxon>Tuwongella</taxon>
    </lineage>
</organism>
<feature type="domain" description="Cytochrome c" evidence="6">
    <location>
        <begin position="51"/>
        <end position="239"/>
    </location>
</feature>
<gene>
    <name evidence="7" type="ORF">GMBLW1_11630</name>
</gene>
<evidence type="ECO:0000313" key="8">
    <source>
        <dbReference type="Proteomes" id="UP000464378"/>
    </source>
</evidence>
<sequence length="250" mass="28050">MDRGFVLFIGCTFTFTAAWLGLVVAPIYQMNNLAPQVDENTNTNYPTPLGGLAARGVEVYKANGCIYCHSQQVRPRGFGVDIERGWGERRTVARDYLYDRPLMLGTMRTGPDLANISVRQPSQDWHHKHLYNPRMMVPGSIMPSFAFLYEKRAIKGEPSINAIQGLTREWSMTPGHRYEPSRAERKQILDSLQPGSNLDVDSPEAQALVQQWLQSPEPGYEIVPTGEGEALVAYLLSLNKQAVDLPEARE</sequence>
<dbReference type="GO" id="GO:0046872">
    <property type="term" value="F:metal ion binding"/>
    <property type="evidence" value="ECO:0007669"/>
    <property type="project" value="UniProtKB-KW"/>
</dbReference>
<name>A0A6C2YN43_9BACT</name>
<keyword evidence="3 4" id="KW-0408">Iron</keyword>
<dbReference type="KEGG" id="tim:GMBLW1_11630"/>
<dbReference type="Gene3D" id="1.10.760.10">
    <property type="entry name" value="Cytochrome c-like domain"/>
    <property type="match status" value="1"/>
</dbReference>
<keyword evidence="2 4" id="KW-0479">Metal-binding</keyword>
<keyword evidence="5" id="KW-1133">Transmembrane helix</keyword>
<keyword evidence="1 4" id="KW-0349">Heme</keyword>
<reference evidence="7" key="1">
    <citation type="submission" date="2019-04" db="EMBL/GenBank/DDBJ databases">
        <authorList>
            <consortium name="Science for Life Laboratories"/>
        </authorList>
    </citation>
    <scope>NUCLEOTIDE SEQUENCE</scope>
    <source>
        <strain evidence="7">MBLW1</strain>
    </source>
</reference>
<keyword evidence="5" id="KW-0812">Transmembrane</keyword>
<dbReference type="EMBL" id="LR586016">
    <property type="protein sequence ID" value="VIP02797.1"/>
    <property type="molecule type" value="Genomic_DNA"/>
</dbReference>
<dbReference type="InterPro" id="IPR036909">
    <property type="entry name" value="Cyt_c-like_dom_sf"/>
</dbReference>
<keyword evidence="8" id="KW-1185">Reference proteome</keyword>
<dbReference type="PROSITE" id="PS51007">
    <property type="entry name" value="CYTC"/>
    <property type="match status" value="1"/>
</dbReference>
<dbReference type="RefSeq" id="WP_162657932.1">
    <property type="nucleotide sequence ID" value="NZ_LR593887.1"/>
</dbReference>
<evidence type="ECO:0000256" key="5">
    <source>
        <dbReference type="SAM" id="Phobius"/>
    </source>
</evidence>
<dbReference type="SUPFAM" id="SSF46626">
    <property type="entry name" value="Cytochrome c"/>
    <property type="match status" value="1"/>
</dbReference>
<dbReference type="GO" id="GO:0020037">
    <property type="term" value="F:heme binding"/>
    <property type="evidence" value="ECO:0007669"/>
    <property type="project" value="InterPro"/>
</dbReference>
<evidence type="ECO:0000256" key="4">
    <source>
        <dbReference type="PROSITE-ProRule" id="PRU00433"/>
    </source>
</evidence>
<dbReference type="InterPro" id="IPR009056">
    <property type="entry name" value="Cyt_c-like_dom"/>
</dbReference>
<dbReference type="Proteomes" id="UP000464378">
    <property type="component" value="Chromosome"/>
</dbReference>